<organism evidence="1 2">
    <name type="scientific">Argiope bruennichi</name>
    <name type="common">Wasp spider</name>
    <name type="synonym">Aranea bruennichi</name>
    <dbReference type="NCBI Taxonomy" id="94029"/>
    <lineage>
        <taxon>Eukaryota</taxon>
        <taxon>Metazoa</taxon>
        <taxon>Ecdysozoa</taxon>
        <taxon>Arthropoda</taxon>
        <taxon>Chelicerata</taxon>
        <taxon>Arachnida</taxon>
        <taxon>Araneae</taxon>
        <taxon>Araneomorphae</taxon>
        <taxon>Entelegynae</taxon>
        <taxon>Araneoidea</taxon>
        <taxon>Araneidae</taxon>
        <taxon>Argiope</taxon>
    </lineage>
</organism>
<evidence type="ECO:0000313" key="1">
    <source>
        <dbReference type="EMBL" id="KAF8787545.1"/>
    </source>
</evidence>
<sequence length="156" mass="18333">MAETKDSFLKNAQKFAEDIVTCVMQRCHQDWLPSETYQPSEIFGQYRSDILHFCEKNERALRNEWWQYFNGKDKSIENYEKFCSVVKSIVSNMEFKVGKLLVHVLKLSEFAAHLYNSGCIEAPSTAIKHIGEILQNFPDFFKVDPSEEQFLHEFHL</sequence>
<reference evidence="1" key="2">
    <citation type="submission" date="2020-06" db="EMBL/GenBank/DDBJ databases">
        <authorList>
            <person name="Sheffer M."/>
        </authorList>
    </citation>
    <scope>NUCLEOTIDE SEQUENCE</scope>
</reference>
<evidence type="ECO:0000313" key="2">
    <source>
        <dbReference type="Proteomes" id="UP000807504"/>
    </source>
</evidence>
<accession>A0A8T0FBA0</accession>
<protein>
    <submittedName>
        <fullName evidence="1">Uncharacterized protein</fullName>
    </submittedName>
</protein>
<proteinExistence type="predicted"/>
<comment type="caution">
    <text evidence="1">The sequence shown here is derived from an EMBL/GenBank/DDBJ whole genome shotgun (WGS) entry which is preliminary data.</text>
</comment>
<reference evidence="1" key="1">
    <citation type="journal article" date="2020" name="bioRxiv">
        <title>Chromosome-level reference genome of the European wasp spider Argiope bruennichi: a resource for studies on range expansion and evolutionary adaptation.</title>
        <authorList>
            <person name="Sheffer M.M."/>
            <person name="Hoppe A."/>
            <person name="Krehenwinkel H."/>
            <person name="Uhl G."/>
            <person name="Kuss A.W."/>
            <person name="Jensen L."/>
            <person name="Jensen C."/>
            <person name="Gillespie R.G."/>
            <person name="Hoff K.J."/>
            <person name="Prost S."/>
        </authorList>
    </citation>
    <scope>NUCLEOTIDE SEQUENCE</scope>
</reference>
<gene>
    <name evidence="1" type="ORF">HNY73_009128</name>
</gene>
<dbReference type="AlphaFoldDB" id="A0A8T0FBA0"/>
<keyword evidence="2" id="KW-1185">Reference proteome</keyword>
<dbReference type="Proteomes" id="UP000807504">
    <property type="component" value="Unassembled WGS sequence"/>
</dbReference>
<name>A0A8T0FBA0_ARGBR</name>
<dbReference type="EMBL" id="JABXBU010000015">
    <property type="protein sequence ID" value="KAF8787545.1"/>
    <property type="molecule type" value="Genomic_DNA"/>
</dbReference>